<evidence type="ECO:0000256" key="4">
    <source>
        <dbReference type="SAM" id="MobiDB-lite"/>
    </source>
</evidence>
<dbReference type="EMBL" id="RHHB01000008">
    <property type="protein sequence ID" value="RNB50494.1"/>
    <property type="molecule type" value="Genomic_DNA"/>
</dbReference>
<keyword evidence="6" id="KW-1185">Reference proteome</keyword>
<dbReference type="GO" id="GO:0009295">
    <property type="term" value="C:nucleoid"/>
    <property type="evidence" value="ECO:0007669"/>
    <property type="project" value="TreeGrafter"/>
</dbReference>
<dbReference type="SUPFAM" id="SSF50249">
    <property type="entry name" value="Nucleic acid-binding proteins"/>
    <property type="match status" value="1"/>
</dbReference>
<evidence type="ECO:0000313" key="6">
    <source>
        <dbReference type="Proteomes" id="UP000275048"/>
    </source>
</evidence>
<keyword evidence="1 2" id="KW-0238">DNA-binding</keyword>
<dbReference type="CDD" id="cd04496">
    <property type="entry name" value="SSB_OBF"/>
    <property type="match status" value="1"/>
</dbReference>
<feature type="region of interest" description="Disordered" evidence="4">
    <location>
        <begin position="135"/>
        <end position="185"/>
    </location>
</feature>
<reference evidence="5 6" key="1">
    <citation type="submission" date="2018-10" db="EMBL/GenBank/DDBJ databases">
        <title>Isolation, diversity and antibacterial activity of antinobacteria from the wheat rhizosphere soil.</title>
        <authorList>
            <person name="Sun T."/>
        </authorList>
    </citation>
    <scope>NUCLEOTIDE SEQUENCE [LARGE SCALE GENOMIC DNA]</scope>
    <source>
        <strain evidence="5 6">SJ-23</strain>
    </source>
</reference>
<dbReference type="PANTHER" id="PTHR10302">
    <property type="entry name" value="SINGLE-STRANDED DNA-BINDING PROTEIN"/>
    <property type="match status" value="1"/>
</dbReference>
<evidence type="ECO:0000313" key="5">
    <source>
        <dbReference type="EMBL" id="RNB50494.1"/>
    </source>
</evidence>
<comment type="caution">
    <text evidence="5">The sequence shown here is derived from an EMBL/GenBank/DDBJ whole genome shotgun (WGS) entry which is preliminary data.</text>
</comment>
<dbReference type="InterPro" id="IPR000424">
    <property type="entry name" value="Primosome_PriB/ssb"/>
</dbReference>
<dbReference type="Proteomes" id="UP000275048">
    <property type="component" value="Unassembled WGS sequence"/>
</dbReference>
<name>A0A3M8AH17_9MICO</name>
<evidence type="ECO:0000256" key="1">
    <source>
        <dbReference type="ARBA" id="ARBA00023125"/>
    </source>
</evidence>
<evidence type="ECO:0000256" key="2">
    <source>
        <dbReference type="PROSITE-ProRule" id="PRU00252"/>
    </source>
</evidence>
<sequence length="219" mass="23290">MPRAADPRWRRLREHNRMTDLITVTGVVGSDPRHTVTGQGLAITSFRLASTRRYFDRAKGSWEDGETNWFTVATFRNLAVNAARSLRKGERVVVRGRLRLRAWDTGDKSGLAVEIEADAVGHDLGWGVSSWQKAGPARSADDLAPASSATGGNWPMGDDTAAAAPQAGGFDPIDAPEPSESELDGVAEQHDRVDGFGLAEPGASVEAVDSDEPAAALAG</sequence>
<proteinExistence type="predicted"/>
<dbReference type="Gene3D" id="2.40.50.140">
    <property type="entry name" value="Nucleic acid-binding proteins"/>
    <property type="match status" value="1"/>
</dbReference>
<dbReference type="NCBIfam" id="TIGR00621">
    <property type="entry name" value="ssb"/>
    <property type="match status" value="1"/>
</dbReference>
<gene>
    <name evidence="5" type="primary">ssb</name>
    <name evidence="5" type="ORF">EDM22_07200</name>
</gene>
<accession>A0A3M8AH17</accession>
<organism evidence="5 6">
    <name type="scientific">Agromyces tardus</name>
    <dbReference type="NCBI Taxonomy" id="2583849"/>
    <lineage>
        <taxon>Bacteria</taxon>
        <taxon>Bacillati</taxon>
        <taxon>Actinomycetota</taxon>
        <taxon>Actinomycetes</taxon>
        <taxon>Micrococcales</taxon>
        <taxon>Microbacteriaceae</taxon>
        <taxon>Agromyces</taxon>
    </lineage>
</organism>
<dbReference type="GO" id="GO:0006260">
    <property type="term" value="P:DNA replication"/>
    <property type="evidence" value="ECO:0007669"/>
    <property type="project" value="InterPro"/>
</dbReference>
<protein>
    <recommendedName>
        <fullName evidence="3">Single-stranded DNA-binding protein</fullName>
    </recommendedName>
</protein>
<dbReference type="PROSITE" id="PS50935">
    <property type="entry name" value="SSB"/>
    <property type="match status" value="1"/>
</dbReference>
<dbReference type="PANTHER" id="PTHR10302:SF0">
    <property type="entry name" value="SINGLE-STRANDED DNA-BINDING PROTEIN, MITOCHONDRIAL"/>
    <property type="match status" value="1"/>
</dbReference>
<dbReference type="Pfam" id="PF00436">
    <property type="entry name" value="SSB"/>
    <property type="match status" value="1"/>
</dbReference>
<dbReference type="OrthoDB" id="9809878at2"/>
<evidence type="ECO:0000256" key="3">
    <source>
        <dbReference type="RuleBase" id="RU000524"/>
    </source>
</evidence>
<dbReference type="InterPro" id="IPR011344">
    <property type="entry name" value="ssDNA-bd"/>
</dbReference>
<dbReference type="AlphaFoldDB" id="A0A3M8AH17"/>
<dbReference type="GO" id="GO:0003697">
    <property type="term" value="F:single-stranded DNA binding"/>
    <property type="evidence" value="ECO:0007669"/>
    <property type="project" value="InterPro"/>
</dbReference>
<dbReference type="InterPro" id="IPR012340">
    <property type="entry name" value="NA-bd_OB-fold"/>
</dbReference>